<proteinExistence type="predicted"/>
<protein>
    <submittedName>
        <fullName evidence="4">Uncharacterized protein</fullName>
    </submittedName>
</protein>
<name>A0AA39HX37_9BILA</name>
<gene>
    <name evidence="4" type="ORF">QR680_006236</name>
</gene>
<evidence type="ECO:0000313" key="5">
    <source>
        <dbReference type="Proteomes" id="UP001175271"/>
    </source>
</evidence>
<keyword evidence="3" id="KW-0732">Signal</keyword>
<dbReference type="EMBL" id="JAUCMV010000003">
    <property type="protein sequence ID" value="KAK0412482.1"/>
    <property type="molecule type" value="Genomic_DNA"/>
</dbReference>
<sequence>MFTWRFWVLLGVLFVLQASGIEAHCPHCGHHHHGHHHHHEHGHHHHHVHPAHHHHHVPHAHHHREWTAGEIVMASVLCIAILASIVIAAVVVCCMQCCADCCGRKKIYMPNAPSSAAPIQKPPTVTVV</sequence>
<feature type="chain" id="PRO_5041407943" evidence="3">
    <location>
        <begin position="24"/>
        <end position="128"/>
    </location>
</feature>
<evidence type="ECO:0000256" key="3">
    <source>
        <dbReference type="SAM" id="SignalP"/>
    </source>
</evidence>
<feature type="signal peptide" evidence="3">
    <location>
        <begin position="1"/>
        <end position="23"/>
    </location>
</feature>
<evidence type="ECO:0000256" key="2">
    <source>
        <dbReference type="SAM" id="Phobius"/>
    </source>
</evidence>
<keyword evidence="5" id="KW-1185">Reference proteome</keyword>
<evidence type="ECO:0000313" key="4">
    <source>
        <dbReference type="EMBL" id="KAK0412482.1"/>
    </source>
</evidence>
<feature type="transmembrane region" description="Helical" evidence="2">
    <location>
        <begin position="71"/>
        <end position="99"/>
    </location>
</feature>
<dbReference type="AlphaFoldDB" id="A0AA39HX37"/>
<keyword evidence="2" id="KW-1133">Transmembrane helix</keyword>
<dbReference type="Proteomes" id="UP001175271">
    <property type="component" value="Unassembled WGS sequence"/>
</dbReference>
<organism evidence="4 5">
    <name type="scientific">Steinernema hermaphroditum</name>
    <dbReference type="NCBI Taxonomy" id="289476"/>
    <lineage>
        <taxon>Eukaryota</taxon>
        <taxon>Metazoa</taxon>
        <taxon>Ecdysozoa</taxon>
        <taxon>Nematoda</taxon>
        <taxon>Chromadorea</taxon>
        <taxon>Rhabditida</taxon>
        <taxon>Tylenchina</taxon>
        <taxon>Panagrolaimomorpha</taxon>
        <taxon>Strongyloidoidea</taxon>
        <taxon>Steinernematidae</taxon>
        <taxon>Steinernema</taxon>
    </lineage>
</organism>
<keyword evidence="2" id="KW-0472">Membrane</keyword>
<comment type="caution">
    <text evidence="4">The sequence shown here is derived from an EMBL/GenBank/DDBJ whole genome shotgun (WGS) entry which is preliminary data.</text>
</comment>
<accession>A0AA39HX37</accession>
<feature type="region of interest" description="Disordered" evidence="1">
    <location>
        <begin position="32"/>
        <end position="60"/>
    </location>
</feature>
<reference evidence="4" key="1">
    <citation type="submission" date="2023-06" db="EMBL/GenBank/DDBJ databases">
        <title>Genomic analysis of the entomopathogenic nematode Steinernema hermaphroditum.</title>
        <authorList>
            <person name="Schwarz E.M."/>
            <person name="Heppert J.K."/>
            <person name="Baniya A."/>
            <person name="Schwartz H.T."/>
            <person name="Tan C.-H."/>
            <person name="Antoshechkin I."/>
            <person name="Sternberg P.W."/>
            <person name="Goodrich-Blair H."/>
            <person name="Dillman A.R."/>
        </authorList>
    </citation>
    <scope>NUCLEOTIDE SEQUENCE</scope>
    <source>
        <strain evidence="4">PS9179</strain>
        <tissue evidence="4">Whole animal</tissue>
    </source>
</reference>
<evidence type="ECO:0000256" key="1">
    <source>
        <dbReference type="SAM" id="MobiDB-lite"/>
    </source>
</evidence>
<keyword evidence="2" id="KW-0812">Transmembrane</keyword>